<dbReference type="InterPro" id="IPR045018">
    <property type="entry name" value="Azg-like"/>
</dbReference>
<comment type="subcellular location">
    <subcellularLocation>
        <location evidence="1">Endomembrane system</location>
        <topology evidence="1">Multi-pass membrane protein</topology>
    </subcellularLocation>
</comment>
<evidence type="ECO:0000256" key="4">
    <source>
        <dbReference type="ARBA" id="ARBA00022692"/>
    </source>
</evidence>
<dbReference type="AlphaFoldDB" id="A0A699Z2B0"/>
<keyword evidence="6 7" id="KW-0472">Membrane</keyword>
<dbReference type="PANTHER" id="PTHR43337">
    <property type="entry name" value="XANTHINE/URACIL PERMEASE C887.17-RELATED"/>
    <property type="match status" value="1"/>
</dbReference>
<protein>
    <submittedName>
        <fullName evidence="8">Uncharacterized protein</fullName>
    </submittedName>
</protein>
<evidence type="ECO:0000256" key="3">
    <source>
        <dbReference type="ARBA" id="ARBA00022448"/>
    </source>
</evidence>
<keyword evidence="9" id="KW-1185">Reference proteome</keyword>
<feature type="transmembrane region" description="Helical" evidence="7">
    <location>
        <begin position="434"/>
        <end position="452"/>
    </location>
</feature>
<dbReference type="PANTHER" id="PTHR43337:SF1">
    <property type="entry name" value="XANTHINE_URACIL PERMEASE C887.17-RELATED"/>
    <property type="match status" value="1"/>
</dbReference>
<proteinExistence type="inferred from homology"/>
<organism evidence="8 9">
    <name type="scientific">Haematococcus lacustris</name>
    <name type="common">Green alga</name>
    <name type="synonym">Haematococcus pluvialis</name>
    <dbReference type="NCBI Taxonomy" id="44745"/>
    <lineage>
        <taxon>Eukaryota</taxon>
        <taxon>Viridiplantae</taxon>
        <taxon>Chlorophyta</taxon>
        <taxon>core chlorophytes</taxon>
        <taxon>Chlorophyceae</taxon>
        <taxon>CS clade</taxon>
        <taxon>Chlamydomonadales</taxon>
        <taxon>Haematococcaceae</taxon>
        <taxon>Haematococcus</taxon>
    </lineage>
</organism>
<dbReference type="GO" id="GO:0015853">
    <property type="term" value="P:adenine transport"/>
    <property type="evidence" value="ECO:0007669"/>
    <property type="project" value="TreeGrafter"/>
</dbReference>
<reference evidence="8 9" key="1">
    <citation type="submission" date="2020-02" db="EMBL/GenBank/DDBJ databases">
        <title>Draft genome sequence of Haematococcus lacustris strain NIES-144.</title>
        <authorList>
            <person name="Morimoto D."/>
            <person name="Nakagawa S."/>
            <person name="Yoshida T."/>
            <person name="Sawayama S."/>
        </authorList>
    </citation>
    <scope>NUCLEOTIDE SEQUENCE [LARGE SCALE GENOMIC DNA]</scope>
    <source>
        <strain evidence="8 9">NIES-144</strain>
    </source>
</reference>
<evidence type="ECO:0000256" key="1">
    <source>
        <dbReference type="ARBA" id="ARBA00004127"/>
    </source>
</evidence>
<dbReference type="Pfam" id="PF00860">
    <property type="entry name" value="Xan_ur_permease"/>
    <property type="match status" value="2"/>
</dbReference>
<feature type="transmembrane region" description="Helical" evidence="7">
    <location>
        <begin position="138"/>
        <end position="157"/>
    </location>
</feature>
<feature type="transmembrane region" description="Helical" evidence="7">
    <location>
        <begin position="496"/>
        <end position="522"/>
    </location>
</feature>
<feature type="non-terminal residue" evidence="8">
    <location>
        <position position="1"/>
    </location>
</feature>
<feature type="transmembrane region" description="Helical" evidence="7">
    <location>
        <begin position="290"/>
        <end position="311"/>
    </location>
</feature>
<keyword evidence="5 7" id="KW-1133">Transmembrane helix</keyword>
<dbReference type="Proteomes" id="UP000485058">
    <property type="component" value="Unassembled WGS sequence"/>
</dbReference>
<feature type="transmembrane region" description="Helical" evidence="7">
    <location>
        <begin position="396"/>
        <end position="422"/>
    </location>
</feature>
<evidence type="ECO:0000256" key="2">
    <source>
        <dbReference type="ARBA" id="ARBA00005697"/>
    </source>
</evidence>
<feature type="transmembrane region" description="Helical" evidence="7">
    <location>
        <begin position="85"/>
        <end position="104"/>
    </location>
</feature>
<feature type="transmembrane region" description="Helical" evidence="7">
    <location>
        <begin position="169"/>
        <end position="186"/>
    </location>
</feature>
<name>A0A699Z2B0_HAELA</name>
<evidence type="ECO:0000313" key="8">
    <source>
        <dbReference type="EMBL" id="GFH13416.1"/>
    </source>
</evidence>
<evidence type="ECO:0000313" key="9">
    <source>
        <dbReference type="Proteomes" id="UP000485058"/>
    </source>
</evidence>
<keyword evidence="3" id="KW-0813">Transport</keyword>
<sequence length="590" mass="63637">MADVEEQEQPETKFQALNRALTRSWVCFLTVCYIIPVNSGILTDTGGTCDPALECSAGAYAGAGAACRFFDPGFAACQARFKTNIIAATCIASMIATFIMALVARMPLAVAPAMGVNAYFTYNVVGYLATGKVTYKQALAAVFVEGWIFIFISVTGARGHLVELIPKNIMYSTAAGIGTFLAFIGLQQAEGIGLVTYDGATLVSLGGCPPDQRYRMYAIYDGDFSYDSVCASTKNPDGTINWVGQTVAMGPRSANYGCGGKQMTSPTTWLGIATGIIMVVLMMKDIKASILIGILFCTFISWIPTHSATYFKDRSPTPGGQARFEYFLKGAVVPSVEMTGGMLEFKALNRSDVWVALITFLYLDFMDATSTMYAMARLVGEHVPGFVNEKGVWPRQMLTMVTDGLAIVIGSTLGTSPLTVFAESAIGIRAGGRTGISSFIIAIGFGISMFLSPIFASIPPYATGPALILVGALMMEHSRYVNWDDPRQAVPAFLTIVLMPLTYSIAYGIICGLSFVIFLWAADALWETGAVLSGYYKGQKTLYHVWLDTNSHFYAAFGKEQVLIDNLPGYKSTMPFEVEPHAKVELGDKA</sequence>
<dbReference type="GO" id="GO:0005886">
    <property type="term" value="C:plasma membrane"/>
    <property type="evidence" value="ECO:0007669"/>
    <property type="project" value="TreeGrafter"/>
</dbReference>
<dbReference type="GO" id="GO:0012505">
    <property type="term" value="C:endomembrane system"/>
    <property type="evidence" value="ECO:0007669"/>
    <property type="project" value="UniProtKB-SubCell"/>
</dbReference>
<dbReference type="GO" id="GO:0015854">
    <property type="term" value="P:guanine transport"/>
    <property type="evidence" value="ECO:0007669"/>
    <property type="project" value="TreeGrafter"/>
</dbReference>
<accession>A0A699Z2B0</accession>
<evidence type="ECO:0000256" key="7">
    <source>
        <dbReference type="SAM" id="Phobius"/>
    </source>
</evidence>
<evidence type="ECO:0000256" key="5">
    <source>
        <dbReference type="ARBA" id="ARBA00022989"/>
    </source>
</evidence>
<dbReference type="GO" id="GO:0005345">
    <property type="term" value="F:purine nucleobase transmembrane transporter activity"/>
    <property type="evidence" value="ECO:0007669"/>
    <property type="project" value="TreeGrafter"/>
</dbReference>
<comment type="caution">
    <text evidence="8">The sequence shown here is derived from an EMBL/GenBank/DDBJ whole genome shotgun (WGS) entry which is preliminary data.</text>
</comment>
<comment type="similarity">
    <text evidence="2">Belongs to the nucleobase:cation symporter-2 (NCS2) (TC 2.A.40) family. Azg-like subfamily.</text>
</comment>
<evidence type="ECO:0000256" key="6">
    <source>
        <dbReference type="ARBA" id="ARBA00023136"/>
    </source>
</evidence>
<keyword evidence="4 7" id="KW-0812">Transmembrane</keyword>
<feature type="transmembrane region" description="Helical" evidence="7">
    <location>
        <begin position="110"/>
        <end position="129"/>
    </location>
</feature>
<gene>
    <name evidence="8" type="ORF">HaLaN_09297</name>
</gene>
<dbReference type="InterPro" id="IPR006043">
    <property type="entry name" value="NCS2"/>
</dbReference>
<dbReference type="EMBL" id="BLLF01000609">
    <property type="protein sequence ID" value="GFH13416.1"/>
    <property type="molecule type" value="Genomic_DNA"/>
</dbReference>